<name>A0A174A0G2_9FIRM</name>
<evidence type="ECO:0000313" key="2">
    <source>
        <dbReference type="Proteomes" id="UP000095447"/>
    </source>
</evidence>
<evidence type="ECO:0000313" key="1">
    <source>
        <dbReference type="EMBL" id="CUN82142.1"/>
    </source>
</evidence>
<dbReference type="AlphaFoldDB" id="A0A174A0G2"/>
<gene>
    <name evidence="1" type="ORF">ERS852395_01416</name>
</gene>
<evidence type="ECO:0008006" key="3">
    <source>
        <dbReference type="Google" id="ProtNLM"/>
    </source>
</evidence>
<protein>
    <recommendedName>
        <fullName evidence="3">DUF551 domain-containing protein</fullName>
    </recommendedName>
</protein>
<dbReference type="RefSeq" id="WP_055053162.1">
    <property type="nucleotide sequence ID" value="NZ_CYZA01000006.1"/>
</dbReference>
<reference evidence="1 2" key="1">
    <citation type="submission" date="2015-09" db="EMBL/GenBank/DDBJ databases">
        <authorList>
            <consortium name="Pathogen Informatics"/>
        </authorList>
    </citation>
    <scope>NUCLEOTIDE SEQUENCE [LARGE SCALE GENOMIC DNA]</scope>
    <source>
        <strain evidence="1 2">2789STDY5608838</strain>
    </source>
</reference>
<dbReference type="EMBL" id="CYZA01000006">
    <property type="protein sequence ID" value="CUN82142.1"/>
    <property type="molecule type" value="Genomic_DNA"/>
</dbReference>
<accession>A0A174A0G2</accession>
<organism evidence="1 2">
    <name type="scientific">Blautia obeum</name>
    <dbReference type="NCBI Taxonomy" id="40520"/>
    <lineage>
        <taxon>Bacteria</taxon>
        <taxon>Bacillati</taxon>
        <taxon>Bacillota</taxon>
        <taxon>Clostridia</taxon>
        <taxon>Lachnospirales</taxon>
        <taxon>Lachnospiraceae</taxon>
        <taxon>Blautia</taxon>
    </lineage>
</organism>
<sequence length="59" mass="7155">MSWHTEWGDFPELYKEVEILMTDGSIKRDIMVKGKYGNYEWRNWTDKCVVGWRPIEKTT</sequence>
<proteinExistence type="predicted"/>
<dbReference type="Proteomes" id="UP000095447">
    <property type="component" value="Unassembled WGS sequence"/>
</dbReference>